<dbReference type="GO" id="GO:0006508">
    <property type="term" value="P:proteolysis"/>
    <property type="evidence" value="ECO:0007669"/>
    <property type="project" value="InterPro"/>
</dbReference>
<dbReference type="Gene3D" id="3.40.390.10">
    <property type="entry name" value="Collagenase (Catalytic Domain)"/>
    <property type="match status" value="1"/>
</dbReference>
<keyword evidence="3" id="KW-1185">Reference proteome</keyword>
<feature type="domain" description="Peptidase M12B" evidence="2">
    <location>
        <begin position="1"/>
        <end position="90"/>
    </location>
</feature>
<feature type="non-terminal residue" evidence="4">
    <location>
        <position position="117"/>
    </location>
</feature>
<dbReference type="AlphaFoldDB" id="A0A1U7TBX5"/>
<dbReference type="KEGG" id="csyr:103255136"/>
<evidence type="ECO:0000259" key="2">
    <source>
        <dbReference type="PROSITE" id="PS50215"/>
    </source>
</evidence>
<name>A0A1U7TBX5_CARSF</name>
<evidence type="ECO:0000313" key="3">
    <source>
        <dbReference type="Proteomes" id="UP000189704"/>
    </source>
</evidence>
<reference evidence="4" key="1">
    <citation type="submission" date="2025-08" db="UniProtKB">
        <authorList>
            <consortium name="RefSeq"/>
        </authorList>
    </citation>
    <scope>IDENTIFICATION</scope>
</reference>
<accession>A0A1U7TBX5</accession>
<dbReference type="GO" id="GO:0005886">
    <property type="term" value="C:plasma membrane"/>
    <property type="evidence" value="ECO:0007669"/>
    <property type="project" value="TreeGrafter"/>
</dbReference>
<organism evidence="3 4">
    <name type="scientific">Carlito syrichta</name>
    <name type="common">Philippine tarsier</name>
    <name type="synonym">Tarsius syrichta</name>
    <dbReference type="NCBI Taxonomy" id="1868482"/>
    <lineage>
        <taxon>Eukaryota</taxon>
        <taxon>Metazoa</taxon>
        <taxon>Chordata</taxon>
        <taxon>Craniata</taxon>
        <taxon>Vertebrata</taxon>
        <taxon>Euteleostomi</taxon>
        <taxon>Mammalia</taxon>
        <taxon>Eutheria</taxon>
        <taxon>Euarchontoglires</taxon>
        <taxon>Primates</taxon>
        <taxon>Haplorrhini</taxon>
        <taxon>Tarsiiformes</taxon>
        <taxon>Tarsiidae</taxon>
        <taxon>Carlito</taxon>
    </lineage>
</organism>
<dbReference type="Pfam" id="PF01421">
    <property type="entry name" value="Reprolysin"/>
    <property type="match status" value="1"/>
</dbReference>
<dbReference type="InterPro" id="IPR024079">
    <property type="entry name" value="MetalloPept_cat_dom_sf"/>
</dbReference>
<dbReference type="GeneID" id="103255136"/>
<gene>
    <name evidence="4" type="primary">LOC103255136</name>
</gene>
<protein>
    <submittedName>
        <fullName evidence="4">Disintegrin and metalloproteinase domain-containing protein 32-like</fullName>
    </submittedName>
</protein>
<dbReference type="PANTHER" id="PTHR11905:SF24">
    <property type="entry name" value="DISINTEGRIN AND METALLOPROTEINASE DOMAIN-CONTAINING PROTEIN 32"/>
    <property type="match status" value="1"/>
</dbReference>
<keyword evidence="1" id="KW-1015">Disulfide bond</keyword>
<dbReference type="SUPFAM" id="SSF55486">
    <property type="entry name" value="Metalloproteases ('zincins'), catalytic domain"/>
    <property type="match status" value="1"/>
</dbReference>
<dbReference type="OrthoDB" id="5951731at2759"/>
<dbReference type="GO" id="GO:0007155">
    <property type="term" value="P:cell adhesion"/>
    <property type="evidence" value="ECO:0007669"/>
    <property type="project" value="TreeGrafter"/>
</dbReference>
<sequence>MCVSRYSAGVALFPKEITLEAFSVVVTQMLGLSLGISYDDPMKCQCSETICIMNPEAVQFTGVKTFSNCSLSDFKNFISNMGARCLQNKPQMQINPRPVCGNGIVEGNEVCDCGNET</sequence>
<comment type="caution">
    <text evidence="1">Lacks conserved residue(s) required for the propagation of feature annotation.</text>
</comment>
<evidence type="ECO:0000256" key="1">
    <source>
        <dbReference type="PROSITE-ProRule" id="PRU00276"/>
    </source>
</evidence>
<dbReference type="InterPro" id="IPR001590">
    <property type="entry name" value="Peptidase_M12B"/>
</dbReference>
<dbReference type="RefSeq" id="XP_008051291.1">
    <property type="nucleotide sequence ID" value="XM_008053100.1"/>
</dbReference>
<dbReference type="PANTHER" id="PTHR11905">
    <property type="entry name" value="ADAM A DISINTEGRIN AND METALLOPROTEASE DOMAIN"/>
    <property type="match status" value="1"/>
</dbReference>
<evidence type="ECO:0000313" key="4">
    <source>
        <dbReference type="RefSeq" id="XP_008051291.1"/>
    </source>
</evidence>
<proteinExistence type="predicted"/>
<dbReference type="PROSITE" id="PS50215">
    <property type="entry name" value="ADAM_MEPRO"/>
    <property type="match status" value="1"/>
</dbReference>
<dbReference type="GO" id="GO:0008584">
    <property type="term" value="P:male gonad development"/>
    <property type="evidence" value="ECO:0007669"/>
    <property type="project" value="TreeGrafter"/>
</dbReference>
<dbReference type="GO" id="GO:0007339">
    <property type="term" value="P:binding of sperm to zona pellucida"/>
    <property type="evidence" value="ECO:0007669"/>
    <property type="project" value="TreeGrafter"/>
</dbReference>
<feature type="disulfide bond" evidence="1">
    <location>
        <begin position="46"/>
        <end position="51"/>
    </location>
</feature>
<dbReference type="GO" id="GO:0004222">
    <property type="term" value="F:metalloendopeptidase activity"/>
    <property type="evidence" value="ECO:0007669"/>
    <property type="project" value="InterPro"/>
</dbReference>
<dbReference type="Proteomes" id="UP000189704">
    <property type="component" value="Unplaced"/>
</dbReference>